<feature type="transmembrane region" description="Helical" evidence="1">
    <location>
        <begin position="311"/>
        <end position="332"/>
    </location>
</feature>
<feature type="transmembrane region" description="Helical" evidence="1">
    <location>
        <begin position="174"/>
        <end position="194"/>
    </location>
</feature>
<feature type="transmembrane region" description="Helical" evidence="1">
    <location>
        <begin position="344"/>
        <end position="367"/>
    </location>
</feature>
<evidence type="ECO:0008006" key="4">
    <source>
        <dbReference type="Google" id="ProtNLM"/>
    </source>
</evidence>
<evidence type="ECO:0000313" key="2">
    <source>
        <dbReference type="EMBL" id="KAK8881281.1"/>
    </source>
</evidence>
<keyword evidence="1" id="KW-0812">Transmembrane</keyword>
<proteinExistence type="predicted"/>
<dbReference type="Proteomes" id="UP001470230">
    <property type="component" value="Unassembled WGS sequence"/>
</dbReference>
<gene>
    <name evidence="2" type="ORF">M9Y10_004015</name>
</gene>
<feature type="transmembrane region" description="Helical" evidence="1">
    <location>
        <begin position="230"/>
        <end position="248"/>
    </location>
</feature>
<feature type="transmembrane region" description="Helical" evidence="1">
    <location>
        <begin position="280"/>
        <end position="299"/>
    </location>
</feature>
<sequence>MFSILFILSYYQLYYEKKSKSYFQNLPFLEYGFNDDSKFQINFTYVKSNMIFGLATKKEILEIDKYKNSQEYCYGHQRLSKIQFNITEPTTIQGAIRLKSALTPYAFTCEKSISIAVIFNYSNIKNNLDYRCQGALTYTMLFFIFLSALTLAFVVYIIYCFLKKIDFIDFRFIILHFFIFVTFLIQNVFTYQYYTQQKDKEYFNGRMSDKDWKASIIPKQFKIKNLSVELINSILYFLISLSLYILFYDNSSTKFVIIFSLVPVVILPTCFVLQMFNDKIVFKILTVILYVIFGSVTFSMPPILSLTKTAILIYLFESFITCSLGGLLLVATQELIGTHCLVLILTHLGMLTQAFSIGCLLLGLVYFKDFKPPTIIQSQPLLPNNSSYALLTEGETNSYNNENENEKREE</sequence>
<evidence type="ECO:0000256" key="1">
    <source>
        <dbReference type="SAM" id="Phobius"/>
    </source>
</evidence>
<feature type="transmembrane region" description="Helical" evidence="1">
    <location>
        <begin position="135"/>
        <end position="162"/>
    </location>
</feature>
<feature type="transmembrane region" description="Helical" evidence="1">
    <location>
        <begin position="255"/>
        <end position="274"/>
    </location>
</feature>
<keyword evidence="3" id="KW-1185">Reference proteome</keyword>
<keyword evidence="1" id="KW-0472">Membrane</keyword>
<name>A0ABR2JR71_9EUKA</name>
<protein>
    <recommendedName>
        <fullName evidence="4">Transmembrane protein</fullName>
    </recommendedName>
</protein>
<keyword evidence="1" id="KW-1133">Transmembrane helix</keyword>
<accession>A0ABR2JR71</accession>
<organism evidence="2 3">
    <name type="scientific">Tritrichomonas musculus</name>
    <dbReference type="NCBI Taxonomy" id="1915356"/>
    <lineage>
        <taxon>Eukaryota</taxon>
        <taxon>Metamonada</taxon>
        <taxon>Parabasalia</taxon>
        <taxon>Tritrichomonadida</taxon>
        <taxon>Tritrichomonadidae</taxon>
        <taxon>Tritrichomonas</taxon>
    </lineage>
</organism>
<dbReference type="EMBL" id="JAPFFF010000010">
    <property type="protein sequence ID" value="KAK8881281.1"/>
    <property type="molecule type" value="Genomic_DNA"/>
</dbReference>
<reference evidence="2 3" key="1">
    <citation type="submission" date="2024-04" db="EMBL/GenBank/DDBJ databases">
        <title>Tritrichomonas musculus Genome.</title>
        <authorList>
            <person name="Alves-Ferreira E."/>
            <person name="Grigg M."/>
            <person name="Lorenzi H."/>
            <person name="Galac M."/>
        </authorList>
    </citation>
    <scope>NUCLEOTIDE SEQUENCE [LARGE SCALE GENOMIC DNA]</scope>
    <source>
        <strain evidence="2 3">EAF2021</strain>
    </source>
</reference>
<comment type="caution">
    <text evidence="2">The sequence shown here is derived from an EMBL/GenBank/DDBJ whole genome shotgun (WGS) entry which is preliminary data.</text>
</comment>
<evidence type="ECO:0000313" key="3">
    <source>
        <dbReference type="Proteomes" id="UP001470230"/>
    </source>
</evidence>